<reference evidence="1 2" key="1">
    <citation type="submission" date="2017-04" db="EMBL/GenBank/DDBJ databases">
        <title>Isolation of lytic bacteriophages infecting Pseudomonas strains for biocontrol of fish and shrimp spoilage during chilled storage.</title>
        <authorList>
            <person name="Yang Z."/>
            <person name="Tao X."/>
            <person name="Gao L."/>
            <person name="Rao S."/>
        </authorList>
    </citation>
    <scope>NUCLEOTIDE SEQUENCE [LARGE SCALE GENOMIC DNA]</scope>
</reference>
<sequence>MSNRDYFPGITASTDIGSFSDNEFLSDILIYNALKSITKENFSDNNNDEGICRYVENYITVRGFGCELSCLSRLNQLFEGWDKHSGNHVYPIPDPEVMPTNGSNIDTSYAAFNAYNDRKRDKSQTFFDGEYGALRFELIEYTKRKLEKQLVLEFPFDCLPENAHLAFWSLNEKPRSYICKSFNLTDEEFGRIVSYYAEDKKFVIQCFTDILIKVLDSNKEERSKLGVMYDFKTNSRYGFDAFTSKKHAAIRNEYLTAPEMFSGNLRYPVKAPNNEDPSVAYHRLDMWTGEFGHNNILYISQLIEAMKNS</sequence>
<dbReference type="EMBL" id="KY971610">
    <property type="protein sequence ID" value="ASD52143.1"/>
    <property type="molecule type" value="Genomic_DNA"/>
</dbReference>
<dbReference type="Proteomes" id="UP000247773">
    <property type="component" value="Genome"/>
</dbReference>
<name>A0A2U7N8E7_9CAUD</name>
<proteinExistence type="predicted"/>
<gene>
    <name evidence="1" type="ORF">PspYZU05_191</name>
</gene>
<keyword evidence="2" id="KW-1185">Reference proteome</keyword>
<accession>A0A2U7N8E7</accession>
<protein>
    <submittedName>
        <fullName evidence="1">Uncharacterized protein</fullName>
    </submittedName>
</protein>
<evidence type="ECO:0000313" key="2">
    <source>
        <dbReference type="Proteomes" id="UP000247773"/>
    </source>
</evidence>
<evidence type="ECO:0000313" key="1">
    <source>
        <dbReference type="EMBL" id="ASD52143.1"/>
    </source>
</evidence>
<organism evidence="1 2">
    <name type="scientific">Pseudomonas phage PspYZU05</name>
    <dbReference type="NCBI Taxonomy" id="1983556"/>
    <lineage>
        <taxon>Viruses</taxon>
        <taxon>Duplodnaviria</taxon>
        <taxon>Heunggongvirae</taxon>
        <taxon>Uroviricota</taxon>
        <taxon>Caudoviricetes</taxon>
        <taxon>Pantevenvirales</taxon>
        <taxon>Straboviridae</taxon>
        <taxon>Jiangsuvirus</taxon>
        <taxon>Jiangsuvirus pspyzu05</taxon>
    </lineage>
</organism>